<evidence type="ECO:0000313" key="4">
    <source>
        <dbReference type="Proteomes" id="UP000785679"/>
    </source>
</evidence>
<feature type="compositionally biased region" description="Polar residues" evidence="2">
    <location>
        <begin position="144"/>
        <end position="156"/>
    </location>
</feature>
<reference evidence="3" key="1">
    <citation type="submission" date="2019-06" db="EMBL/GenBank/DDBJ databases">
        <authorList>
            <person name="Zheng W."/>
        </authorList>
    </citation>
    <scope>NUCLEOTIDE SEQUENCE</scope>
    <source>
        <strain evidence="3">QDHG01</strain>
    </source>
</reference>
<dbReference type="EMBL" id="RRYP01003978">
    <property type="protein sequence ID" value="TNV83280.1"/>
    <property type="molecule type" value="Genomic_DNA"/>
</dbReference>
<dbReference type="AlphaFoldDB" id="A0A8J8NZN5"/>
<protein>
    <submittedName>
        <fullName evidence="3">Uncharacterized protein</fullName>
    </submittedName>
</protein>
<accession>A0A8J8NZN5</accession>
<evidence type="ECO:0000256" key="1">
    <source>
        <dbReference type="SAM" id="Coils"/>
    </source>
</evidence>
<sequence>MSKADFAVSLLGYEAFETQYLVNTPRSVEVCRREGIKLNELIKLPMEAYAQIVTNPKTQDPVKPVAQHIVEARYNFFEKKRLKLIEILRKERDLYIFQEEERVKLEKLKAADSKQASTIQLKEEGLSVSSTSQSKFIRPKSTAFKHSSTRPDSGTITKPLLRHATDQTTTLSSALNLNRPFSADGRSGNQTPNNHFVKGGYHAISETISEHPTHKQNSRQGLQSITLQKIKRPGTAIDQNRLAQRHHSAYRLKVERDFSNMMKGEDIDTQTKLEWVAELQRREERRLQLKEQMEEEMRAFFEAKAAKEQKIMNAKKQYALDQMYGIAEKNQFKSHLDQMRNEKGKRSSQMNKAAEMIYVRAQIKDYTKLFVKKEQTEYRMKDYTHKAQYADEVIKKKVKNMKEKRKETDQRHQEAIEMLQMIHQRKQQRVATKMDQVYQKQALRVLSPSLNKKLYTVEQRLQYAREKQHQELKAKKLKLDVMEARKTDHIRTLSHDKSQQKEINQEILNLKNMYRNLNEHRFQRKNDYLKQLFMSQLRQHHVYCEQFVQARVNARKRRPAQAASTQYSRHQQEAVLREMYLKNQFDMGQFDSRVADIEQLSASMFDKMHASSCNNRDIEDHFHSKKNSQQSIKAKEQEELKELEKAAIKIQSNVRRLQAKRQTDAIRKEKVQAQQNERSRNVSLKIGGIDFELNASFNPSVDMIEFSLVHGKNVIVKERQLSLYDFNDTNPNMTLNDLFVSLIEILESQAHQVMIDAATGKMHADGVERLRQFVLSGF</sequence>
<keyword evidence="1" id="KW-0175">Coiled coil</keyword>
<evidence type="ECO:0000256" key="2">
    <source>
        <dbReference type="SAM" id="MobiDB-lite"/>
    </source>
</evidence>
<comment type="caution">
    <text evidence="3">The sequence shown here is derived from an EMBL/GenBank/DDBJ whole genome shotgun (WGS) entry which is preliminary data.</text>
</comment>
<keyword evidence="4" id="KW-1185">Reference proteome</keyword>
<dbReference type="OrthoDB" id="310405at2759"/>
<dbReference type="Proteomes" id="UP000785679">
    <property type="component" value="Unassembled WGS sequence"/>
</dbReference>
<feature type="coiled-coil region" evidence="1">
    <location>
        <begin position="626"/>
        <end position="660"/>
    </location>
</feature>
<organism evidence="3 4">
    <name type="scientific">Halteria grandinella</name>
    <dbReference type="NCBI Taxonomy" id="5974"/>
    <lineage>
        <taxon>Eukaryota</taxon>
        <taxon>Sar</taxon>
        <taxon>Alveolata</taxon>
        <taxon>Ciliophora</taxon>
        <taxon>Intramacronucleata</taxon>
        <taxon>Spirotrichea</taxon>
        <taxon>Stichotrichia</taxon>
        <taxon>Sporadotrichida</taxon>
        <taxon>Halteriidae</taxon>
        <taxon>Halteria</taxon>
    </lineage>
</organism>
<evidence type="ECO:0000313" key="3">
    <source>
        <dbReference type="EMBL" id="TNV83280.1"/>
    </source>
</evidence>
<gene>
    <name evidence="3" type="ORF">FGO68_gene3863</name>
</gene>
<feature type="coiled-coil region" evidence="1">
    <location>
        <begin position="465"/>
        <end position="520"/>
    </location>
</feature>
<name>A0A8J8NZN5_HALGN</name>
<dbReference type="PROSITE" id="PS50096">
    <property type="entry name" value="IQ"/>
    <property type="match status" value="1"/>
</dbReference>
<feature type="region of interest" description="Disordered" evidence="2">
    <location>
        <begin position="137"/>
        <end position="157"/>
    </location>
</feature>
<proteinExistence type="predicted"/>
<feature type="coiled-coil region" evidence="1">
    <location>
        <begin position="276"/>
        <end position="310"/>
    </location>
</feature>